<feature type="compositionally biased region" description="Low complexity" evidence="7">
    <location>
        <begin position="289"/>
        <end position="298"/>
    </location>
</feature>
<evidence type="ECO:0000313" key="9">
    <source>
        <dbReference type="Proteomes" id="UP000750711"/>
    </source>
</evidence>
<evidence type="ECO:0000256" key="4">
    <source>
        <dbReference type="ARBA" id="ARBA00022692"/>
    </source>
</evidence>
<sequence length="381" mass="41636">MNCCSSHFNLLEESPTFMYAAPTNSSPSRSQKLDDHSISSVSQRRGLESVPLRNRDLTARWFHPLHEHSAAHGDPDTDLRGDDNDLGGTSNDNVLLQQTRFSPLSTVKRLVPSMSRVPLFLRSSPAQGTGSYGALPIIQDSSLSSEAESSDLGDDDIDHVKRRGKRRRSSSRENKFFLIGSKKPSTLGERFITGRDAATGSEASESLPSDEAVTDDQETDATQESMDSDDGSRGHNGDDPPDNSSISITPVIALLLVHPLGLLWDKLLKRDSDPGETFSDGILRRETTSSTYNSLSSTVDTTPNGLANHGDGLSSNLAPQTRQPKSRESRGKGERLRLWLAQGKWNQKEHSCVYISSNVSFGFAFATDVGHLHLLFSPNTN</sequence>
<feature type="compositionally biased region" description="Acidic residues" evidence="7">
    <location>
        <begin position="148"/>
        <end position="157"/>
    </location>
</feature>
<evidence type="ECO:0000256" key="5">
    <source>
        <dbReference type="ARBA" id="ARBA00022989"/>
    </source>
</evidence>
<protein>
    <submittedName>
        <fullName evidence="8">Uncharacterized protein</fullName>
    </submittedName>
</protein>
<dbReference type="Pfam" id="PF03169">
    <property type="entry name" value="OPT"/>
    <property type="match status" value="1"/>
</dbReference>
<evidence type="ECO:0000256" key="3">
    <source>
        <dbReference type="ARBA" id="ARBA00022448"/>
    </source>
</evidence>
<feature type="region of interest" description="Disordered" evidence="7">
    <location>
        <begin position="143"/>
        <end position="179"/>
    </location>
</feature>
<feature type="compositionally biased region" description="Basic and acidic residues" evidence="7">
    <location>
        <begin position="68"/>
        <end position="83"/>
    </location>
</feature>
<feature type="region of interest" description="Disordered" evidence="7">
    <location>
        <begin position="289"/>
        <end position="333"/>
    </location>
</feature>
<name>A0A9P8LCR7_9PEZI</name>
<keyword evidence="6" id="KW-0472">Membrane</keyword>
<feature type="region of interest" description="Disordered" evidence="7">
    <location>
        <begin position="196"/>
        <end position="245"/>
    </location>
</feature>
<gene>
    <name evidence="8" type="ORF">GP486_003529</name>
</gene>
<evidence type="ECO:0000313" key="8">
    <source>
        <dbReference type="EMBL" id="KAH0559954.1"/>
    </source>
</evidence>
<feature type="compositionally biased region" description="Acidic residues" evidence="7">
    <location>
        <begin position="212"/>
        <end position="229"/>
    </location>
</feature>
<reference evidence="8" key="1">
    <citation type="submission" date="2021-03" db="EMBL/GenBank/DDBJ databases">
        <title>Comparative genomics and phylogenomic investigation of the class Geoglossomycetes provide insights into ecological specialization and systematics.</title>
        <authorList>
            <person name="Melie T."/>
            <person name="Pirro S."/>
            <person name="Miller A.N."/>
            <person name="Quandt A."/>
        </authorList>
    </citation>
    <scope>NUCLEOTIDE SEQUENCE</scope>
    <source>
        <strain evidence="8">CAQ_001_2017</strain>
    </source>
</reference>
<keyword evidence="4" id="KW-0812">Transmembrane</keyword>
<feature type="region of interest" description="Disordered" evidence="7">
    <location>
        <begin position="20"/>
        <end position="46"/>
    </location>
</feature>
<keyword evidence="5" id="KW-1133">Transmembrane helix</keyword>
<proteinExistence type="inferred from homology"/>
<dbReference type="GO" id="GO:0016020">
    <property type="term" value="C:membrane"/>
    <property type="evidence" value="ECO:0007669"/>
    <property type="project" value="UniProtKB-SubCell"/>
</dbReference>
<accession>A0A9P8LCR7</accession>
<dbReference type="GO" id="GO:0035673">
    <property type="term" value="F:oligopeptide transmembrane transporter activity"/>
    <property type="evidence" value="ECO:0007669"/>
    <property type="project" value="InterPro"/>
</dbReference>
<dbReference type="Proteomes" id="UP000750711">
    <property type="component" value="Unassembled WGS sequence"/>
</dbReference>
<comment type="similarity">
    <text evidence="2">Belongs to the oligopeptide OPT transporter family.</text>
</comment>
<dbReference type="EMBL" id="JAGHQM010000481">
    <property type="protein sequence ID" value="KAH0559954.1"/>
    <property type="molecule type" value="Genomic_DNA"/>
</dbReference>
<keyword evidence="3" id="KW-0813">Transport</keyword>
<evidence type="ECO:0000256" key="6">
    <source>
        <dbReference type="ARBA" id="ARBA00023136"/>
    </source>
</evidence>
<feature type="region of interest" description="Disordered" evidence="7">
    <location>
        <begin position="68"/>
        <end position="94"/>
    </location>
</feature>
<comment type="caution">
    <text evidence="8">The sequence shown here is derived from an EMBL/GenBank/DDBJ whole genome shotgun (WGS) entry which is preliminary data.</text>
</comment>
<evidence type="ECO:0000256" key="2">
    <source>
        <dbReference type="ARBA" id="ARBA00008807"/>
    </source>
</evidence>
<evidence type="ECO:0000256" key="7">
    <source>
        <dbReference type="SAM" id="MobiDB-lite"/>
    </source>
</evidence>
<feature type="compositionally biased region" description="Polar residues" evidence="7">
    <location>
        <begin position="313"/>
        <end position="323"/>
    </location>
</feature>
<organism evidence="8 9">
    <name type="scientific">Trichoglossum hirsutum</name>
    <dbReference type="NCBI Taxonomy" id="265104"/>
    <lineage>
        <taxon>Eukaryota</taxon>
        <taxon>Fungi</taxon>
        <taxon>Dikarya</taxon>
        <taxon>Ascomycota</taxon>
        <taxon>Pezizomycotina</taxon>
        <taxon>Geoglossomycetes</taxon>
        <taxon>Geoglossales</taxon>
        <taxon>Geoglossaceae</taxon>
        <taxon>Trichoglossum</taxon>
    </lineage>
</organism>
<keyword evidence="9" id="KW-1185">Reference proteome</keyword>
<dbReference type="InterPro" id="IPR004813">
    <property type="entry name" value="OPT"/>
</dbReference>
<comment type="subcellular location">
    <subcellularLocation>
        <location evidence="1">Membrane</location>
        <topology evidence="1">Multi-pass membrane protein</topology>
    </subcellularLocation>
</comment>
<evidence type="ECO:0000256" key="1">
    <source>
        <dbReference type="ARBA" id="ARBA00004141"/>
    </source>
</evidence>
<dbReference type="AlphaFoldDB" id="A0A9P8LCR7"/>
<feature type="compositionally biased region" description="Basic residues" evidence="7">
    <location>
        <begin position="160"/>
        <end position="169"/>
    </location>
</feature>